<dbReference type="Pfam" id="PF25708">
    <property type="entry name" value="Phage_T7_Gp5_9"/>
    <property type="match status" value="1"/>
</dbReference>
<protein>
    <submittedName>
        <fullName evidence="1">Uncharacterized protein</fullName>
    </submittedName>
</protein>
<accession>A0A918PVQ4</accession>
<sequence length="121" mass="12819">MTWNSRLDVAEALEAAGWTGDSDRPLEILRHPSGAVWAVFNDVGDCGVTTPNGANTGFPGDTPDAVVIAACLAASLQLDPARVAELEERSAWLDCLEAAGLDSWPGVDTAREIRNEKTVGR</sequence>
<gene>
    <name evidence="1" type="ORF">GCM10010387_16230</name>
</gene>
<dbReference type="RefSeq" id="WP_190122240.1">
    <property type="nucleotide sequence ID" value="NZ_BMWG01000003.1"/>
</dbReference>
<keyword evidence="2" id="KW-1185">Reference proteome</keyword>
<name>A0A918PVQ4_9ACTN</name>
<dbReference type="AlphaFoldDB" id="A0A918PVQ4"/>
<reference evidence="1" key="2">
    <citation type="submission" date="2020-09" db="EMBL/GenBank/DDBJ databases">
        <authorList>
            <person name="Sun Q."/>
            <person name="Ohkuma M."/>
        </authorList>
    </citation>
    <scope>NUCLEOTIDE SEQUENCE</scope>
    <source>
        <strain evidence="1">JCM 4988</strain>
    </source>
</reference>
<evidence type="ECO:0000313" key="1">
    <source>
        <dbReference type="EMBL" id="GGZ23755.1"/>
    </source>
</evidence>
<dbReference type="InterPro" id="IPR058007">
    <property type="entry name" value="Gp5.9"/>
</dbReference>
<dbReference type="Proteomes" id="UP000630936">
    <property type="component" value="Unassembled WGS sequence"/>
</dbReference>
<organism evidence="1 2">
    <name type="scientific">Streptomyces inusitatus</name>
    <dbReference type="NCBI Taxonomy" id="68221"/>
    <lineage>
        <taxon>Bacteria</taxon>
        <taxon>Bacillati</taxon>
        <taxon>Actinomycetota</taxon>
        <taxon>Actinomycetes</taxon>
        <taxon>Kitasatosporales</taxon>
        <taxon>Streptomycetaceae</taxon>
        <taxon>Streptomyces</taxon>
    </lineage>
</organism>
<proteinExistence type="predicted"/>
<evidence type="ECO:0000313" key="2">
    <source>
        <dbReference type="Proteomes" id="UP000630936"/>
    </source>
</evidence>
<reference evidence="1" key="1">
    <citation type="journal article" date="2014" name="Int. J. Syst. Evol. Microbiol.">
        <title>Complete genome sequence of Corynebacterium casei LMG S-19264T (=DSM 44701T), isolated from a smear-ripened cheese.</title>
        <authorList>
            <consortium name="US DOE Joint Genome Institute (JGI-PGF)"/>
            <person name="Walter F."/>
            <person name="Albersmeier A."/>
            <person name="Kalinowski J."/>
            <person name="Ruckert C."/>
        </authorList>
    </citation>
    <scope>NUCLEOTIDE SEQUENCE</scope>
    <source>
        <strain evidence="1">JCM 4988</strain>
    </source>
</reference>
<comment type="caution">
    <text evidence="1">The sequence shown here is derived from an EMBL/GenBank/DDBJ whole genome shotgun (WGS) entry which is preliminary data.</text>
</comment>
<dbReference type="EMBL" id="BMWG01000003">
    <property type="protein sequence ID" value="GGZ23755.1"/>
    <property type="molecule type" value="Genomic_DNA"/>
</dbReference>